<sequence length="82" mass="9279">MKATIAVFCFLVLVAYAIAAADAKKSPGERCYLKPKTGPCKGKHLRFYYDKKEVKCKTFIYGGCNGNKNRFETKEECQRACK</sequence>
<keyword evidence="2" id="KW-0964">Secreted</keyword>
<reference evidence="10" key="1">
    <citation type="journal article" date="2018" name="PLoS Negl. Trop. Dis.">
        <title>Sialome diversity of ticks revealed by RNAseq of single tick salivary glands.</title>
        <authorList>
            <person name="Perner J."/>
            <person name="Kropackova S."/>
            <person name="Kopacek P."/>
            <person name="Ribeiro J.M."/>
        </authorList>
    </citation>
    <scope>NUCLEOTIDE SEQUENCE</scope>
    <source>
        <strain evidence="10">Siblings of single egg batch collected in Ceske Budejovice</strain>
        <tissue evidence="10">Salivary glands</tissue>
    </source>
</reference>
<keyword evidence="6" id="KW-0800">Toxin</keyword>
<dbReference type="CDD" id="cd00109">
    <property type="entry name" value="Kunitz-type"/>
    <property type="match status" value="1"/>
</dbReference>
<keyword evidence="8" id="KW-0732">Signal</keyword>
<keyword evidence="4" id="KW-0722">Serine protease inhibitor</keyword>
<dbReference type="InterPro" id="IPR050098">
    <property type="entry name" value="TFPI/VKTCI-like"/>
</dbReference>
<evidence type="ECO:0000313" key="10">
    <source>
        <dbReference type="EMBL" id="JAR90401.1"/>
    </source>
</evidence>
<evidence type="ECO:0000256" key="3">
    <source>
        <dbReference type="ARBA" id="ARBA00022690"/>
    </source>
</evidence>
<dbReference type="PANTHER" id="PTHR10083:SF376">
    <property type="entry name" value="SERINE PEPTIDASE INHIBITOR, KUNITZ TYPE, 3"/>
    <property type="match status" value="1"/>
</dbReference>
<evidence type="ECO:0000256" key="8">
    <source>
        <dbReference type="SAM" id="SignalP"/>
    </source>
</evidence>
<dbReference type="InterPro" id="IPR036880">
    <property type="entry name" value="Kunitz_BPTI_sf"/>
</dbReference>
<dbReference type="InterPro" id="IPR002223">
    <property type="entry name" value="Kunitz_BPTI"/>
</dbReference>
<dbReference type="PROSITE" id="PS50279">
    <property type="entry name" value="BPTI_KUNITZ_2"/>
    <property type="match status" value="1"/>
</dbReference>
<comment type="subcellular location">
    <subcellularLocation>
        <location evidence="1">Secreted</location>
    </subcellularLocation>
</comment>
<organism evidence="10">
    <name type="scientific">Ixodes ricinus</name>
    <name type="common">Common tick</name>
    <name type="synonym">Acarus ricinus</name>
    <dbReference type="NCBI Taxonomy" id="34613"/>
    <lineage>
        <taxon>Eukaryota</taxon>
        <taxon>Metazoa</taxon>
        <taxon>Ecdysozoa</taxon>
        <taxon>Arthropoda</taxon>
        <taxon>Chelicerata</taxon>
        <taxon>Arachnida</taxon>
        <taxon>Acari</taxon>
        <taxon>Parasitiformes</taxon>
        <taxon>Ixodida</taxon>
        <taxon>Ixodoidea</taxon>
        <taxon>Ixodidae</taxon>
        <taxon>Ixodinae</taxon>
        <taxon>Ixodes</taxon>
    </lineage>
</organism>
<keyword evidence="6" id="KW-1199">Hemostasis impairing toxin</keyword>
<keyword evidence="3" id="KW-0646">Protease inhibitor</keyword>
<protein>
    <submittedName>
        <fullName evidence="10">Putative salivary kunitz domain protein</fullName>
    </submittedName>
</protein>
<evidence type="ECO:0000256" key="7">
    <source>
        <dbReference type="ARBA" id="ARBA00034146"/>
    </source>
</evidence>
<keyword evidence="7" id="KW-1203">Blood coagulation cascade inhibiting toxin</keyword>
<evidence type="ECO:0000259" key="9">
    <source>
        <dbReference type="PROSITE" id="PS50279"/>
    </source>
</evidence>
<dbReference type="PROSITE" id="PS00280">
    <property type="entry name" value="BPTI_KUNITZ_1"/>
    <property type="match status" value="1"/>
</dbReference>
<evidence type="ECO:0000256" key="1">
    <source>
        <dbReference type="ARBA" id="ARBA00004613"/>
    </source>
</evidence>
<evidence type="ECO:0000256" key="5">
    <source>
        <dbReference type="ARBA" id="ARBA00023157"/>
    </source>
</evidence>
<proteinExistence type="predicted"/>
<dbReference type="GO" id="GO:0004867">
    <property type="term" value="F:serine-type endopeptidase inhibitor activity"/>
    <property type="evidence" value="ECO:0007669"/>
    <property type="project" value="UniProtKB-KW"/>
</dbReference>
<feature type="chain" id="PRO_5007542435" evidence="8">
    <location>
        <begin position="20"/>
        <end position="82"/>
    </location>
</feature>
<dbReference type="EMBL" id="GEGO01005003">
    <property type="protein sequence ID" value="JAR90401.1"/>
    <property type="molecule type" value="Transcribed_RNA"/>
</dbReference>
<dbReference type="FunFam" id="4.10.410.10:FF:000006">
    <property type="entry name" value="Serine peptidase inhibitor, Kunitz type 1"/>
    <property type="match status" value="1"/>
</dbReference>
<feature type="signal peptide" evidence="8">
    <location>
        <begin position="1"/>
        <end position="19"/>
    </location>
</feature>
<name>A0A147BI17_IXORI</name>
<accession>A0A147BI17</accession>
<dbReference type="AlphaFoldDB" id="A0A147BI17"/>
<evidence type="ECO:0000256" key="2">
    <source>
        <dbReference type="ARBA" id="ARBA00022525"/>
    </source>
</evidence>
<dbReference type="SUPFAM" id="SSF57362">
    <property type="entry name" value="BPTI-like"/>
    <property type="match status" value="1"/>
</dbReference>
<evidence type="ECO:0000256" key="4">
    <source>
        <dbReference type="ARBA" id="ARBA00022900"/>
    </source>
</evidence>
<dbReference type="PRINTS" id="PR00759">
    <property type="entry name" value="BASICPTASE"/>
</dbReference>
<dbReference type="PANTHER" id="PTHR10083">
    <property type="entry name" value="KUNITZ-TYPE PROTEASE INHIBITOR-RELATED"/>
    <property type="match status" value="1"/>
</dbReference>
<dbReference type="GO" id="GO:0005615">
    <property type="term" value="C:extracellular space"/>
    <property type="evidence" value="ECO:0007669"/>
    <property type="project" value="TreeGrafter"/>
</dbReference>
<keyword evidence="5" id="KW-1015">Disulfide bond</keyword>
<dbReference type="SMART" id="SM00131">
    <property type="entry name" value="KU"/>
    <property type="match status" value="1"/>
</dbReference>
<evidence type="ECO:0000256" key="6">
    <source>
        <dbReference type="ARBA" id="ARBA00023240"/>
    </source>
</evidence>
<dbReference type="InterPro" id="IPR020901">
    <property type="entry name" value="Prtase_inh_Kunz-CS"/>
</dbReference>
<dbReference type="Pfam" id="PF00014">
    <property type="entry name" value="Kunitz_BPTI"/>
    <property type="match status" value="1"/>
</dbReference>
<feature type="domain" description="BPTI/Kunitz inhibitor" evidence="9">
    <location>
        <begin position="31"/>
        <end position="81"/>
    </location>
</feature>
<dbReference type="Gene3D" id="4.10.410.10">
    <property type="entry name" value="Pancreatic trypsin inhibitor Kunitz domain"/>
    <property type="match status" value="1"/>
</dbReference>